<dbReference type="AlphaFoldDB" id="A0A0R3SP53"/>
<evidence type="ECO:0000313" key="2">
    <source>
        <dbReference type="EMBL" id="VDL59034.1"/>
    </source>
</evidence>
<proteinExistence type="predicted"/>
<reference evidence="2 3" key="2">
    <citation type="submission" date="2018-11" db="EMBL/GenBank/DDBJ databases">
        <authorList>
            <consortium name="Pathogen Informatics"/>
        </authorList>
    </citation>
    <scope>NUCLEOTIDE SEQUENCE [LARGE SCALE GENOMIC DNA]</scope>
</reference>
<evidence type="ECO:0000313" key="4">
    <source>
        <dbReference type="WBParaSite" id="HDID_0000671801-mRNA-1"/>
    </source>
</evidence>
<reference evidence="4" key="1">
    <citation type="submission" date="2017-02" db="UniProtKB">
        <authorList>
            <consortium name="WormBaseParasite"/>
        </authorList>
    </citation>
    <scope>IDENTIFICATION</scope>
</reference>
<gene>
    <name evidence="2" type="ORF">HDID_LOCUS6716</name>
</gene>
<dbReference type="OrthoDB" id="9978460at2759"/>
<evidence type="ECO:0000313" key="3">
    <source>
        <dbReference type="Proteomes" id="UP000274504"/>
    </source>
</evidence>
<dbReference type="Proteomes" id="UP000274504">
    <property type="component" value="Unassembled WGS sequence"/>
</dbReference>
<organism evidence="4">
    <name type="scientific">Hymenolepis diminuta</name>
    <name type="common">Rat tapeworm</name>
    <dbReference type="NCBI Taxonomy" id="6216"/>
    <lineage>
        <taxon>Eukaryota</taxon>
        <taxon>Metazoa</taxon>
        <taxon>Spiralia</taxon>
        <taxon>Lophotrochozoa</taxon>
        <taxon>Platyhelminthes</taxon>
        <taxon>Cestoda</taxon>
        <taxon>Eucestoda</taxon>
        <taxon>Cyclophyllidea</taxon>
        <taxon>Hymenolepididae</taxon>
        <taxon>Hymenolepis</taxon>
    </lineage>
</organism>
<accession>A0A0R3SP53</accession>
<evidence type="ECO:0000256" key="1">
    <source>
        <dbReference type="SAM" id="MobiDB-lite"/>
    </source>
</evidence>
<feature type="compositionally biased region" description="Gly residues" evidence="1">
    <location>
        <begin position="105"/>
        <end position="114"/>
    </location>
</feature>
<sequence length="236" mass="26823">MEEVYFILAISSHYSCYSLLDLVKAIIYLIENPNYDSPNNSLTYLFKPSQYEMAARRLLAGFEVGGHCYEPNSEWCKWAREKGCFPTEDGVENQEELGHEEEMGKGGGGGGGEVEGISLDESEEIESTLSGDLSFASSETVPSFAKIRYSIEDQSFASQELYFPVSFSGDFQKNRITIHEPGSKRGTIFYFIEMLGHYCHQEELGNCYKSLFSTNVVEEYQMDRETRQTSQSCHWQ</sequence>
<feature type="region of interest" description="Disordered" evidence="1">
    <location>
        <begin position="90"/>
        <end position="116"/>
    </location>
</feature>
<protein>
    <submittedName>
        <fullName evidence="4">Repressor of RNA polymerase III transcription MAF1 homolog</fullName>
    </submittedName>
</protein>
<name>A0A0R3SP53_HYMDI</name>
<dbReference type="EMBL" id="UYSG01007037">
    <property type="protein sequence ID" value="VDL59034.1"/>
    <property type="molecule type" value="Genomic_DNA"/>
</dbReference>
<dbReference type="WBParaSite" id="HDID_0000671801-mRNA-1">
    <property type="protein sequence ID" value="HDID_0000671801-mRNA-1"/>
    <property type="gene ID" value="HDID_0000671801"/>
</dbReference>